<organism evidence="2 3">
    <name type="scientific">Planococcus liqunii</name>
    <dbReference type="NCBI Taxonomy" id="3058394"/>
    <lineage>
        <taxon>Bacteria</taxon>
        <taxon>Bacillati</taxon>
        <taxon>Bacillota</taxon>
        <taxon>Bacilli</taxon>
        <taxon>Bacillales</taxon>
        <taxon>Caryophanaceae</taxon>
        <taxon>Planococcus</taxon>
    </lineage>
</organism>
<comment type="caution">
    <text evidence="2">The sequence shown here is derived from an EMBL/GenBank/DDBJ whole genome shotgun (WGS) entry which is preliminary data.</text>
</comment>
<gene>
    <name evidence="2" type="ORF">QWY15_04010</name>
</gene>
<feature type="transmembrane region" description="Helical" evidence="1">
    <location>
        <begin position="136"/>
        <end position="157"/>
    </location>
</feature>
<evidence type="ECO:0000313" key="2">
    <source>
        <dbReference type="EMBL" id="MDN7226453.1"/>
    </source>
</evidence>
<keyword evidence="1" id="KW-0812">Transmembrane</keyword>
<feature type="transmembrane region" description="Helical" evidence="1">
    <location>
        <begin position="526"/>
        <end position="546"/>
    </location>
</feature>
<feature type="transmembrane region" description="Helical" evidence="1">
    <location>
        <begin position="32"/>
        <end position="55"/>
    </location>
</feature>
<sequence>MKKTYLVSAALLLAALFLSLTAVFYFQPILNASFWLIALVTLVLFALLIYIYPFARTIKAWPRPKQISLVIFLPIFSILASFSVRGEQGYLADNHLVIKLVVYFGMFLAVAILVMAIIKFFLAIKPATELQKVSPVYVLIYMLPMLAASMVMFIAFYPAAMTPDSMAQWEQAKTQEFTNWHPVMFTWTIMFLTKLWDSPGSVALFQIALLAFTMGYLGYLMKRFNLHSAIIWVVLIGAALVPMNSILSITIWKDVTYSISLLFFSLLMILLVKTNGEETKKLSFMALFLISSFVLVFFRHNGFPVFVITMIVVLIMYRHTWKRLLPAALVIIVIHQIITGPVYTKLDVVDSDPQEALSIPTQQIANIVVNNGDMDDDQQAYVNSLMALEKWPEKYNPYSVDPIKFSWGDYDRWVIYNDWPGYFKMWGGLVVQNPALAIEGFLKQSSLVWQMNLPEDGRMNRYVTNIYYGNEFGLVNRVIYPTVTQAAGKYLSVDDSAKETIWRPAVYIFLSTLLIYIAYLRNNWRVWLLLLPIALNTGAVTATIPAQDFRYLFSNTLFLYAALFISLISFVPRGGGKLEK</sequence>
<evidence type="ECO:0000313" key="3">
    <source>
        <dbReference type="Proteomes" id="UP001172054"/>
    </source>
</evidence>
<feature type="transmembrane region" description="Helical" evidence="1">
    <location>
        <begin position="226"/>
        <end position="243"/>
    </location>
</feature>
<keyword evidence="1" id="KW-1133">Transmembrane helix</keyword>
<feature type="transmembrane region" description="Helical" evidence="1">
    <location>
        <begin position="501"/>
        <end position="519"/>
    </location>
</feature>
<dbReference type="InterPro" id="IPR046062">
    <property type="entry name" value="DUF6020"/>
</dbReference>
<feature type="transmembrane region" description="Helical" evidence="1">
    <location>
        <begin position="284"/>
        <end position="317"/>
    </location>
</feature>
<proteinExistence type="predicted"/>
<dbReference type="Pfam" id="PF19484">
    <property type="entry name" value="DUF6020"/>
    <property type="match status" value="1"/>
</dbReference>
<keyword evidence="3" id="KW-1185">Reference proteome</keyword>
<feature type="transmembrane region" description="Helical" evidence="1">
    <location>
        <begin position="67"/>
        <end position="84"/>
    </location>
</feature>
<dbReference type="RefSeq" id="WP_301725499.1">
    <property type="nucleotide sequence ID" value="NZ_JAUJWW010000001.1"/>
</dbReference>
<feature type="transmembrane region" description="Helical" evidence="1">
    <location>
        <begin position="552"/>
        <end position="571"/>
    </location>
</feature>
<dbReference type="Proteomes" id="UP001172054">
    <property type="component" value="Unassembled WGS sequence"/>
</dbReference>
<feature type="transmembrane region" description="Helical" evidence="1">
    <location>
        <begin position="255"/>
        <end position="272"/>
    </location>
</feature>
<evidence type="ECO:0000256" key="1">
    <source>
        <dbReference type="SAM" id="Phobius"/>
    </source>
</evidence>
<reference evidence="2 3" key="1">
    <citation type="submission" date="2023-06" db="EMBL/GenBank/DDBJ databases">
        <title>Novel species in genus Planococcus.</title>
        <authorList>
            <person name="Ning S."/>
        </authorList>
    </citation>
    <scope>NUCLEOTIDE SEQUENCE [LARGE SCALE GENOMIC DNA]</scope>
    <source>
        <strain evidence="2 3">N064</strain>
    </source>
</reference>
<protein>
    <submittedName>
        <fullName evidence="2">DUF6020 family protein</fullName>
    </submittedName>
</protein>
<accession>A0ABT8MNP7</accession>
<name>A0ABT8MNP7_9BACL</name>
<feature type="transmembrane region" description="Helical" evidence="1">
    <location>
        <begin position="203"/>
        <end position="220"/>
    </location>
</feature>
<keyword evidence="1" id="KW-0472">Membrane</keyword>
<feature type="transmembrane region" description="Helical" evidence="1">
    <location>
        <begin position="96"/>
        <end position="124"/>
    </location>
</feature>
<feature type="transmembrane region" description="Helical" evidence="1">
    <location>
        <begin position="324"/>
        <end position="343"/>
    </location>
</feature>
<dbReference type="EMBL" id="JAUJWW010000001">
    <property type="protein sequence ID" value="MDN7226453.1"/>
    <property type="molecule type" value="Genomic_DNA"/>
</dbReference>